<gene>
    <name evidence="2" type="ORF">DFH05DRAFT_870343</name>
</gene>
<feature type="region of interest" description="Disordered" evidence="1">
    <location>
        <begin position="364"/>
        <end position="403"/>
    </location>
</feature>
<comment type="caution">
    <text evidence="2">The sequence shown here is derived from an EMBL/GenBank/DDBJ whole genome shotgun (WGS) entry which is preliminary data.</text>
</comment>
<evidence type="ECO:0000313" key="2">
    <source>
        <dbReference type="EMBL" id="KAJ3747966.1"/>
    </source>
</evidence>
<keyword evidence="3" id="KW-1185">Reference proteome</keyword>
<dbReference type="EMBL" id="JANVFU010000003">
    <property type="protein sequence ID" value="KAJ3747966.1"/>
    <property type="molecule type" value="Genomic_DNA"/>
</dbReference>
<feature type="region of interest" description="Disordered" evidence="1">
    <location>
        <begin position="163"/>
        <end position="228"/>
    </location>
</feature>
<dbReference type="Proteomes" id="UP001142393">
    <property type="component" value="Unassembled WGS sequence"/>
</dbReference>
<evidence type="ECO:0000313" key="3">
    <source>
        <dbReference type="Proteomes" id="UP001142393"/>
    </source>
</evidence>
<feature type="compositionally biased region" description="Polar residues" evidence="1">
    <location>
        <begin position="366"/>
        <end position="376"/>
    </location>
</feature>
<organism evidence="2 3">
    <name type="scientific">Lentinula detonsa</name>
    <dbReference type="NCBI Taxonomy" id="2804962"/>
    <lineage>
        <taxon>Eukaryota</taxon>
        <taxon>Fungi</taxon>
        <taxon>Dikarya</taxon>
        <taxon>Basidiomycota</taxon>
        <taxon>Agaricomycotina</taxon>
        <taxon>Agaricomycetes</taxon>
        <taxon>Agaricomycetidae</taxon>
        <taxon>Agaricales</taxon>
        <taxon>Marasmiineae</taxon>
        <taxon>Omphalotaceae</taxon>
        <taxon>Lentinula</taxon>
    </lineage>
</organism>
<name>A0A9W8P6P3_9AGAR</name>
<protein>
    <submittedName>
        <fullName evidence="2">Uncharacterized protein</fullName>
    </submittedName>
</protein>
<dbReference type="AlphaFoldDB" id="A0A9W8P6P3"/>
<reference evidence="2 3" key="1">
    <citation type="journal article" date="2023" name="Proc. Natl. Acad. Sci. U.S.A.">
        <title>A global phylogenomic analysis of the shiitake genus Lentinula.</title>
        <authorList>
            <person name="Sierra-Patev S."/>
            <person name="Min B."/>
            <person name="Naranjo-Ortiz M."/>
            <person name="Looney B."/>
            <person name="Konkel Z."/>
            <person name="Slot J.C."/>
            <person name="Sakamoto Y."/>
            <person name="Steenwyk J.L."/>
            <person name="Rokas A."/>
            <person name="Carro J."/>
            <person name="Camarero S."/>
            <person name="Ferreira P."/>
            <person name="Molpeceres G."/>
            <person name="Ruiz-Duenas F.J."/>
            <person name="Serrano A."/>
            <person name="Henrissat B."/>
            <person name="Drula E."/>
            <person name="Hughes K.W."/>
            <person name="Mata J.L."/>
            <person name="Ishikawa N.K."/>
            <person name="Vargas-Isla R."/>
            <person name="Ushijima S."/>
            <person name="Smith C.A."/>
            <person name="Donoghue J."/>
            <person name="Ahrendt S."/>
            <person name="Andreopoulos W."/>
            <person name="He G."/>
            <person name="LaButti K."/>
            <person name="Lipzen A."/>
            <person name="Ng V."/>
            <person name="Riley R."/>
            <person name="Sandor L."/>
            <person name="Barry K."/>
            <person name="Martinez A.T."/>
            <person name="Xiao Y."/>
            <person name="Gibbons J.G."/>
            <person name="Terashima K."/>
            <person name="Grigoriev I.V."/>
            <person name="Hibbett D."/>
        </authorList>
    </citation>
    <scope>NUCLEOTIDE SEQUENCE [LARGE SCALE GENOMIC DNA]</scope>
    <source>
        <strain evidence="2 3">TFB7810</strain>
    </source>
</reference>
<evidence type="ECO:0000256" key="1">
    <source>
        <dbReference type="SAM" id="MobiDB-lite"/>
    </source>
</evidence>
<sequence>MKNACSLPVPPVNIVLPLPLTPSPKKPLFTLGDPEHRTPHRRRRSSTFAAIKNWALAVQPGSPIPLSPHNTINLSPGTKSRRSSISAARDFISRRTSISHHRAASNSSVALLVETPRTSGHRQDYFDLTNLGYTAIFLPQNQAPSTPSPFLLRDPFPSLKEVSVQKEQSKGLKRIKSLGMLSRRNRRKSVSAAAVDPKEPVSRPRSHSRSKSALVSAHSKKSFAHPPLPPTLASELLMRQFFDGGSLEKHAKRAMEEQARQAAPAGFQKGTPLPVGTLYRDENGTLWQDEDERLEREALLSSGIPDSPAREWTTFNSSGKTNLSPVLPGMALGVGADFESEERRGSFASVTSSLSLSPHNIVTPADASSYTHQSPQPSYPDLPSPLSGYGSVRPPGSPTTTLSTITGMAAATGAMAQNKRNRRRPAPLRLNGPSIRDAFDDSFIPSPRAMALASVERTDRRRSSTGALGLSAPPACTEFTATSFASGQEVKGDASVKENLKADRFDSASLMTMGPKKALGLKKISKLNLKSMKSLFGGA</sequence>
<proteinExistence type="predicted"/>
<accession>A0A9W8P6P3</accession>